<feature type="domain" description="HD-GYP" evidence="2">
    <location>
        <begin position="241"/>
        <end position="437"/>
    </location>
</feature>
<dbReference type="GO" id="GO:0006355">
    <property type="term" value="P:regulation of DNA-templated transcription"/>
    <property type="evidence" value="ECO:0007669"/>
    <property type="project" value="InterPro"/>
</dbReference>
<dbReference type="GO" id="GO:0008081">
    <property type="term" value="F:phosphoric diester hydrolase activity"/>
    <property type="evidence" value="ECO:0007669"/>
    <property type="project" value="UniProtKB-ARBA"/>
</dbReference>
<dbReference type="Pfam" id="PF00196">
    <property type="entry name" value="GerE"/>
    <property type="match status" value="1"/>
</dbReference>
<gene>
    <name evidence="3" type="ORF">HD842_003199</name>
</gene>
<sequence>MHTTTPAPRPSLSPASASLHGHDTVTLAQAMGLLATVGDLAMGQPIDASARAARLAARIALAAGGDAAAAAHAHMATQLRWSGSTATATGFATLLGDDIGGRHAMLTRTLSAQQAARLDQVKHHLTPLAAIHCEVAGNIAALLGLPAPVEHGLRHLFERDDGRGQPYGLEGSVVPAVVQHVALAGDIEILARAHGFSAALAMVTRLGGVRYPAALVAQVTPHAQAWLDAPGALEEPALLSDFLPLSVPLTLVADTVELKLPWLAGHSRRVALLVHGAAQGLGLPDVDQRSLARAALLHGIGRAAVSNTVWERRSKPGSADWEAIRRAPYWTARIGNRIDGVEADAQLASQTYERLDGSGYYRSLDATTLGMPQRLLAAATVYVALRSPRPWRAAHEPASTLALLEAHVTGGRLDRAAVDAVLAAAAASIAPPTGQLLSAREVDVLQRLSLGESGKDAARAMRISTGAVRTHVESILGKLGCATRVAATLRALTLRLI</sequence>
<organism evidence="3 4">
    <name type="scientific">Massilia aurea</name>
    <dbReference type="NCBI Taxonomy" id="373040"/>
    <lineage>
        <taxon>Bacteria</taxon>
        <taxon>Pseudomonadati</taxon>
        <taxon>Pseudomonadota</taxon>
        <taxon>Betaproteobacteria</taxon>
        <taxon>Burkholderiales</taxon>
        <taxon>Oxalobacteraceae</taxon>
        <taxon>Telluria group</taxon>
        <taxon>Massilia</taxon>
    </lineage>
</organism>
<dbReference type="InterPro" id="IPR000792">
    <property type="entry name" value="Tscrpt_reg_LuxR_C"/>
</dbReference>
<dbReference type="AlphaFoldDB" id="A0A7X0CFA4"/>
<keyword evidence="4" id="KW-1185">Reference proteome</keyword>
<dbReference type="InterPro" id="IPR003607">
    <property type="entry name" value="HD/PDEase_dom"/>
</dbReference>
<evidence type="ECO:0000313" key="4">
    <source>
        <dbReference type="Proteomes" id="UP000540787"/>
    </source>
</evidence>
<dbReference type="CDD" id="cd00077">
    <property type="entry name" value="HDc"/>
    <property type="match status" value="1"/>
</dbReference>
<dbReference type="Gene3D" id="1.10.3210.10">
    <property type="entry name" value="Hypothetical protein af1432"/>
    <property type="match status" value="1"/>
</dbReference>
<dbReference type="Proteomes" id="UP000540787">
    <property type="component" value="Unassembled WGS sequence"/>
</dbReference>
<dbReference type="PANTHER" id="PTHR45228:SF5">
    <property type="entry name" value="CYCLIC DI-GMP PHOSPHODIESTERASE VC_1348-RELATED"/>
    <property type="match status" value="1"/>
</dbReference>
<evidence type="ECO:0000259" key="1">
    <source>
        <dbReference type="PROSITE" id="PS50043"/>
    </source>
</evidence>
<accession>A0A7X0CFA4</accession>
<dbReference type="InterPro" id="IPR052020">
    <property type="entry name" value="Cyclic_di-GMP/3'3'-cGAMP_PDE"/>
</dbReference>
<dbReference type="PRINTS" id="PR00038">
    <property type="entry name" value="HTHLUXR"/>
</dbReference>
<dbReference type="InterPro" id="IPR036388">
    <property type="entry name" value="WH-like_DNA-bd_sf"/>
</dbReference>
<protein>
    <submittedName>
        <fullName evidence="3">HD-GYP domain-containing protein (C-di-GMP phosphodiesterase class II)</fullName>
    </submittedName>
</protein>
<proteinExistence type="predicted"/>
<evidence type="ECO:0000313" key="3">
    <source>
        <dbReference type="EMBL" id="MBB6135041.1"/>
    </source>
</evidence>
<dbReference type="GO" id="GO:0003677">
    <property type="term" value="F:DNA binding"/>
    <property type="evidence" value="ECO:0007669"/>
    <property type="project" value="InterPro"/>
</dbReference>
<comment type="caution">
    <text evidence="3">The sequence shown here is derived from an EMBL/GenBank/DDBJ whole genome shotgun (WGS) entry which is preliminary data.</text>
</comment>
<dbReference type="CDD" id="cd06170">
    <property type="entry name" value="LuxR_C_like"/>
    <property type="match status" value="1"/>
</dbReference>
<dbReference type="InterPro" id="IPR016032">
    <property type="entry name" value="Sig_transdc_resp-reg_C-effctor"/>
</dbReference>
<dbReference type="RefSeq" id="WP_183555691.1">
    <property type="nucleotide sequence ID" value="NZ_JACHBX010000003.1"/>
</dbReference>
<dbReference type="EMBL" id="JACHBX010000003">
    <property type="protein sequence ID" value="MBB6135041.1"/>
    <property type="molecule type" value="Genomic_DNA"/>
</dbReference>
<dbReference type="SUPFAM" id="SSF109604">
    <property type="entry name" value="HD-domain/PDEase-like"/>
    <property type="match status" value="1"/>
</dbReference>
<reference evidence="3 4" key="1">
    <citation type="submission" date="2020-08" db="EMBL/GenBank/DDBJ databases">
        <title>The Agave Microbiome: Exploring the role of microbial communities in plant adaptations to desert environments.</title>
        <authorList>
            <person name="Partida-Martinez L.P."/>
        </authorList>
    </citation>
    <scope>NUCLEOTIDE SEQUENCE [LARGE SCALE GENOMIC DNA]</scope>
    <source>
        <strain evidence="3 4">AT3.2</strain>
    </source>
</reference>
<dbReference type="PANTHER" id="PTHR45228">
    <property type="entry name" value="CYCLIC DI-GMP PHOSPHODIESTERASE TM_0186-RELATED"/>
    <property type="match status" value="1"/>
</dbReference>
<dbReference type="InterPro" id="IPR037522">
    <property type="entry name" value="HD_GYP_dom"/>
</dbReference>
<dbReference type="PROSITE" id="PS51832">
    <property type="entry name" value="HD_GYP"/>
    <property type="match status" value="1"/>
</dbReference>
<dbReference type="PROSITE" id="PS50043">
    <property type="entry name" value="HTH_LUXR_2"/>
    <property type="match status" value="1"/>
</dbReference>
<name>A0A7X0CFA4_9BURK</name>
<dbReference type="Pfam" id="PF13487">
    <property type="entry name" value="HD_5"/>
    <property type="match status" value="1"/>
</dbReference>
<evidence type="ECO:0000259" key="2">
    <source>
        <dbReference type="PROSITE" id="PS51832"/>
    </source>
</evidence>
<dbReference type="Gene3D" id="1.10.10.10">
    <property type="entry name" value="Winged helix-like DNA-binding domain superfamily/Winged helix DNA-binding domain"/>
    <property type="match status" value="1"/>
</dbReference>
<dbReference type="SMART" id="SM00421">
    <property type="entry name" value="HTH_LUXR"/>
    <property type="match status" value="1"/>
</dbReference>
<dbReference type="SUPFAM" id="SSF46894">
    <property type="entry name" value="C-terminal effector domain of the bipartite response regulators"/>
    <property type="match status" value="1"/>
</dbReference>
<feature type="domain" description="HTH luxR-type" evidence="1">
    <location>
        <begin position="430"/>
        <end position="495"/>
    </location>
</feature>